<evidence type="ECO:0000256" key="2">
    <source>
        <dbReference type="ARBA" id="ARBA00007603"/>
    </source>
</evidence>
<dbReference type="GO" id="GO:0007030">
    <property type="term" value="P:Golgi organization"/>
    <property type="evidence" value="ECO:0007669"/>
    <property type="project" value="InterPro"/>
</dbReference>
<dbReference type="OMA" id="CWAEGVY"/>
<dbReference type="GO" id="GO:0015031">
    <property type="term" value="P:protein transport"/>
    <property type="evidence" value="ECO:0007669"/>
    <property type="project" value="UniProtKB-KW"/>
</dbReference>
<dbReference type="InterPro" id="IPR024603">
    <property type="entry name" value="COG_complex_COG2_C"/>
</dbReference>
<evidence type="ECO:0000256" key="7">
    <source>
        <dbReference type="ARBA" id="ARBA00023136"/>
    </source>
</evidence>
<dbReference type="AlphaFoldDB" id="Q4DNE3"/>
<evidence type="ECO:0000256" key="8">
    <source>
        <dbReference type="ARBA" id="ARBA00031344"/>
    </source>
</evidence>
<accession>Q4DNE3</accession>
<feature type="signal peptide" evidence="11">
    <location>
        <begin position="1"/>
        <end position="24"/>
    </location>
</feature>
<organism evidence="14 15">
    <name type="scientific">Trypanosoma cruzi (strain CL Brener)</name>
    <dbReference type="NCBI Taxonomy" id="353153"/>
    <lineage>
        <taxon>Eukaryota</taxon>
        <taxon>Discoba</taxon>
        <taxon>Euglenozoa</taxon>
        <taxon>Kinetoplastea</taxon>
        <taxon>Metakinetoplastina</taxon>
        <taxon>Trypanosomatida</taxon>
        <taxon>Trypanosomatidae</taxon>
        <taxon>Trypanosoma</taxon>
        <taxon>Schizotrypanum</taxon>
    </lineage>
</organism>
<feature type="region of interest" description="Disordered" evidence="10">
    <location>
        <begin position="775"/>
        <end position="823"/>
    </location>
</feature>
<evidence type="ECO:0000313" key="14">
    <source>
        <dbReference type="EMBL" id="EAN94046.1"/>
    </source>
</evidence>
<dbReference type="eggNOG" id="KOG2307">
    <property type="taxonomic scope" value="Eukaryota"/>
</dbReference>
<keyword evidence="5" id="KW-0653">Protein transport</keyword>
<dbReference type="Pfam" id="PF12022">
    <property type="entry name" value="COG2_C"/>
    <property type="match status" value="1"/>
</dbReference>
<dbReference type="GeneID" id="3547701"/>
<dbReference type="SMR" id="Q4DNE3"/>
<keyword evidence="15" id="KW-1185">Reference proteome</keyword>
<evidence type="ECO:0000256" key="5">
    <source>
        <dbReference type="ARBA" id="ARBA00022927"/>
    </source>
</evidence>
<evidence type="ECO:0000313" key="15">
    <source>
        <dbReference type="Proteomes" id="UP000002296"/>
    </source>
</evidence>
<feature type="compositionally biased region" description="Low complexity" evidence="10">
    <location>
        <begin position="796"/>
        <end position="811"/>
    </location>
</feature>
<comment type="subcellular location">
    <subcellularLocation>
        <location evidence="1">Golgi apparatus membrane</location>
        <topology evidence="1">Peripheral membrane protein</topology>
    </subcellularLocation>
</comment>
<dbReference type="EMBL" id="AAHK01000304">
    <property type="protein sequence ID" value="EAN94046.1"/>
    <property type="molecule type" value="Genomic_DNA"/>
</dbReference>
<dbReference type="InParanoid" id="Q4DNE3"/>
<keyword evidence="4" id="KW-0813">Transport</keyword>
<evidence type="ECO:0000256" key="11">
    <source>
        <dbReference type="SAM" id="SignalP"/>
    </source>
</evidence>
<evidence type="ECO:0000256" key="4">
    <source>
        <dbReference type="ARBA" id="ARBA00022448"/>
    </source>
</evidence>
<dbReference type="PANTHER" id="PTHR12961:SF0">
    <property type="entry name" value="CONSERVED OLIGOMERIC GOLGI COMPLEX SUBUNIT 2"/>
    <property type="match status" value="1"/>
</dbReference>
<dbReference type="GO" id="GO:0017119">
    <property type="term" value="C:Golgi transport complex"/>
    <property type="evidence" value="ECO:0007669"/>
    <property type="project" value="TreeGrafter"/>
</dbReference>
<dbReference type="GO" id="GO:0000139">
    <property type="term" value="C:Golgi membrane"/>
    <property type="evidence" value="ECO:0007669"/>
    <property type="project" value="UniProtKB-SubCell"/>
</dbReference>
<evidence type="ECO:0000259" key="13">
    <source>
        <dbReference type="Pfam" id="PF12022"/>
    </source>
</evidence>
<dbReference type="InterPro" id="IPR024602">
    <property type="entry name" value="COG_su2_N"/>
</dbReference>
<dbReference type="Proteomes" id="UP000002296">
    <property type="component" value="Unassembled WGS sequence"/>
</dbReference>
<dbReference type="RefSeq" id="XP_815897.1">
    <property type="nucleotide sequence ID" value="XM_810804.1"/>
</dbReference>
<keyword evidence="6" id="KW-0333">Golgi apparatus</keyword>
<evidence type="ECO:0000256" key="1">
    <source>
        <dbReference type="ARBA" id="ARBA00004395"/>
    </source>
</evidence>
<gene>
    <name evidence="14" type="ORF">Tc00.1047053504827.110</name>
</gene>
<dbReference type="PaxDb" id="353153-Q4DNE3"/>
<protein>
    <recommendedName>
        <fullName evidence="3">Conserved oligomeric Golgi complex subunit 2</fullName>
    </recommendedName>
    <alternativeName>
        <fullName evidence="8">Component of oligomeric Golgi complex 2</fullName>
    </alternativeName>
</protein>
<dbReference type="GO" id="GO:0006891">
    <property type="term" value="P:intra-Golgi vesicle-mediated transport"/>
    <property type="evidence" value="ECO:0007669"/>
    <property type="project" value="TreeGrafter"/>
</dbReference>
<evidence type="ECO:0000256" key="9">
    <source>
        <dbReference type="SAM" id="Coils"/>
    </source>
</evidence>
<evidence type="ECO:0000259" key="12">
    <source>
        <dbReference type="Pfam" id="PF06148"/>
    </source>
</evidence>
<feature type="domain" description="COG complex component COG2 C-terminal" evidence="13">
    <location>
        <begin position="513"/>
        <end position="833"/>
    </location>
</feature>
<keyword evidence="7" id="KW-0472">Membrane</keyword>
<proteinExistence type="inferred from homology"/>
<name>Q4DNE3_TRYCC</name>
<feature type="chain" id="PRO_5004237275" description="Conserved oligomeric Golgi complex subunit 2" evidence="11">
    <location>
        <begin position="25"/>
        <end position="885"/>
    </location>
</feature>
<feature type="domain" description="Conserved oligomeric Golgi complex subunit 2 N-terminal" evidence="12">
    <location>
        <begin position="72"/>
        <end position="184"/>
    </location>
</feature>
<evidence type="ECO:0000256" key="3">
    <source>
        <dbReference type="ARBA" id="ARBA00020977"/>
    </source>
</evidence>
<dbReference type="Pfam" id="PF06148">
    <property type="entry name" value="COG2_N"/>
    <property type="match status" value="1"/>
</dbReference>
<keyword evidence="11" id="KW-0732">Signal</keyword>
<feature type="coiled-coil region" evidence="9">
    <location>
        <begin position="187"/>
        <end position="214"/>
    </location>
</feature>
<comment type="similarity">
    <text evidence="2">Belongs to the COG2 family.</text>
</comment>
<keyword evidence="9" id="KW-0175">Coiled coil</keyword>
<dbReference type="InterPro" id="IPR009316">
    <property type="entry name" value="COG2"/>
</dbReference>
<dbReference type="KEGG" id="tcr:504827.110"/>
<dbReference type="STRING" id="353153.Q4DNE3"/>
<comment type="caution">
    <text evidence="14">The sequence shown here is derived from an EMBL/GenBank/DDBJ whole genome shotgun (WGS) entry which is preliminary data.</text>
</comment>
<evidence type="ECO:0000256" key="6">
    <source>
        <dbReference type="ARBA" id="ARBA00023034"/>
    </source>
</evidence>
<sequence length="885" mass="100339">MGVVSCFSSCFCLFLFSIFDIIFSSNQTEGTKSRPFMSTLVEMEHGGVDDGDREDAVNEASVDLEQLQLIQLCFGEHEFGVALDKDVTDERDEKHDGVGSDLLRQRNKTHQNGVVIAFDFDPIQFVQEKLDHGVPLRSLCRDLEAYATLLDRSILRHVNMDVHDAFVKVSGHLVGMQDELRCVRQSVLAAVKRVEDAMEKLSRLEETVSGQIRDATEVELTRLFDVVFLKILLMFDLLCGRVEALPSCLRCSEMVNKQQAAPPPPQQQQQQQQMKHMESSSSTVVVMAVGNPHVFEAIFDIAVTVQQWKALYQTLPKLPQRAKEYEEASEILREGTKLSHQVFAKVYIAFHQAYLQAPREELKQALRDVMGLYCTSGEFQEFCRMYRERILRPLLESVLSWRAATQARYNLEETISLLTTLRDQLETKVLCFLPIIWEAFEETVLPIPMIIWPTLCEALVKKMVALYDIGVADAFQRRYVAAHELLALMMSNCNSSEELRVLMRSPDVALWKHKWNTDVYGTIRANELSKKIEDAIQIFRATPVEKLAQKSLNQSEEHVTGGARFRMELFTKLKEALDWLFSPETYIYILTPKFIREAAVATRRVVQSFLEHTEGAQNGTLMQDWLHFVMGACADLDVLVAYFEGPFCARLEKESRTPFPVSSPLIQLLTQDTCRGAVLSLQLLVRSRVAEECVVGLQNIRSVRSAYSHMHKPFPTAPSWYVPSIVEPLQRLDASVRSLMPLETHHVVMTELVKDVASRFRALAKETLVTAKKTEQSWEKLRRRKETTSGGRGPDAEAPSGSEHPSSSSAAVRPTQETASDRDKMTLQLYLDAKAFVNEVEKTLGPAVKTEELDAVDALFKLLRRANWIMGEDIPEPPDIDESDP</sequence>
<evidence type="ECO:0000256" key="10">
    <source>
        <dbReference type="SAM" id="MobiDB-lite"/>
    </source>
</evidence>
<dbReference type="PANTHER" id="PTHR12961">
    <property type="entry name" value="CONSERVED OLIGOMERIC GOLGI COMPLEX COMPONENT 2"/>
    <property type="match status" value="1"/>
</dbReference>
<reference evidence="14 15" key="1">
    <citation type="journal article" date="2005" name="Science">
        <title>The genome sequence of Trypanosoma cruzi, etiologic agent of Chagas disease.</title>
        <authorList>
            <person name="El-Sayed N.M."/>
            <person name="Myler P.J."/>
            <person name="Bartholomeu D.C."/>
            <person name="Nilsson D."/>
            <person name="Aggarwal G."/>
            <person name="Tran A.N."/>
            <person name="Ghedin E."/>
            <person name="Worthey E.A."/>
            <person name="Delcher A.L."/>
            <person name="Blandin G."/>
            <person name="Westenberger S.J."/>
            <person name="Caler E."/>
            <person name="Cerqueira G.C."/>
            <person name="Branche C."/>
            <person name="Haas B."/>
            <person name="Anupama A."/>
            <person name="Arner E."/>
            <person name="Aslund L."/>
            <person name="Attipoe P."/>
            <person name="Bontempi E."/>
            <person name="Bringaud F."/>
            <person name="Burton P."/>
            <person name="Cadag E."/>
            <person name="Campbell D.A."/>
            <person name="Carrington M."/>
            <person name="Crabtree J."/>
            <person name="Darban H."/>
            <person name="da Silveira J.F."/>
            <person name="de Jong P."/>
            <person name="Edwards K."/>
            <person name="Englund P.T."/>
            <person name="Fazelina G."/>
            <person name="Feldblyum T."/>
            <person name="Ferella M."/>
            <person name="Frasch A.C."/>
            <person name="Gull K."/>
            <person name="Horn D."/>
            <person name="Hou L."/>
            <person name="Huang Y."/>
            <person name="Kindlund E."/>
            <person name="Klingbeil M."/>
            <person name="Kluge S."/>
            <person name="Koo H."/>
            <person name="Lacerda D."/>
            <person name="Levin M.J."/>
            <person name="Lorenzi H."/>
            <person name="Louie T."/>
            <person name="Machado C.R."/>
            <person name="McCulloch R."/>
            <person name="McKenna A."/>
            <person name="Mizuno Y."/>
            <person name="Mottram J.C."/>
            <person name="Nelson S."/>
            <person name="Ochaya S."/>
            <person name="Osoegawa K."/>
            <person name="Pai G."/>
            <person name="Parsons M."/>
            <person name="Pentony M."/>
            <person name="Pettersson U."/>
            <person name="Pop M."/>
            <person name="Ramirez J.L."/>
            <person name="Rinta J."/>
            <person name="Robertson L."/>
            <person name="Salzberg S.L."/>
            <person name="Sanchez D.O."/>
            <person name="Seyler A."/>
            <person name="Sharma R."/>
            <person name="Shetty J."/>
            <person name="Simpson A.J."/>
            <person name="Sisk E."/>
            <person name="Tammi M.T."/>
            <person name="Tarleton R."/>
            <person name="Teixeira S."/>
            <person name="Van Aken S."/>
            <person name="Vogt C."/>
            <person name="Ward P.N."/>
            <person name="Wickstead B."/>
            <person name="Wortman J."/>
            <person name="White O."/>
            <person name="Fraser C.M."/>
            <person name="Stuart K.D."/>
            <person name="Andersson B."/>
        </authorList>
    </citation>
    <scope>NUCLEOTIDE SEQUENCE [LARGE SCALE GENOMIC DNA]</scope>
    <source>
        <strain evidence="14 15">CL Brener</strain>
    </source>
</reference>